<reference evidence="2 3" key="1">
    <citation type="submission" date="2017-03" db="EMBL/GenBank/DDBJ databases">
        <title>Whole genome sequences of fourteen strains of Bradyrhizobium canariense and one strain of Bradyrhizobium japonicum isolated from Lupinus (Papilionoideae: Genisteae) species in Algeria.</title>
        <authorList>
            <person name="Crovadore J."/>
            <person name="Chekireb D."/>
            <person name="Brachmann A."/>
            <person name="Chablais R."/>
            <person name="Cochard B."/>
            <person name="Lefort F."/>
        </authorList>
    </citation>
    <scope>NUCLEOTIDE SEQUENCE [LARGE SCALE GENOMIC DNA]</scope>
    <source>
        <strain evidence="2 3">UBMA197</strain>
    </source>
</reference>
<dbReference type="Proteomes" id="UP000193335">
    <property type="component" value="Unassembled WGS sequence"/>
</dbReference>
<proteinExistence type="predicted"/>
<feature type="non-terminal residue" evidence="2">
    <location>
        <position position="1"/>
    </location>
</feature>
<dbReference type="EMBL" id="NAFL01000264">
    <property type="protein sequence ID" value="OSJ29690.1"/>
    <property type="molecule type" value="Genomic_DNA"/>
</dbReference>
<dbReference type="EMBL" id="NAFL01000091">
    <property type="protein sequence ID" value="OSJ37190.1"/>
    <property type="molecule type" value="Genomic_DNA"/>
</dbReference>
<gene>
    <name evidence="2" type="ORF">BSZ19_00440</name>
    <name evidence="1" type="ORF">BSZ19_26145</name>
</gene>
<dbReference type="AlphaFoldDB" id="A0A1Y2JY98"/>
<sequence length="39" mass="4386">VARDVDFSSVYQLRRIETRTQILDRTIPGAIVAPTVVTK</sequence>
<evidence type="ECO:0000313" key="3">
    <source>
        <dbReference type="Proteomes" id="UP000193335"/>
    </source>
</evidence>
<name>A0A1Y2JY98_BRAJP</name>
<evidence type="ECO:0000313" key="1">
    <source>
        <dbReference type="EMBL" id="OSJ29690.1"/>
    </source>
</evidence>
<organism evidence="2 3">
    <name type="scientific">Bradyrhizobium japonicum</name>
    <dbReference type="NCBI Taxonomy" id="375"/>
    <lineage>
        <taxon>Bacteria</taxon>
        <taxon>Pseudomonadati</taxon>
        <taxon>Pseudomonadota</taxon>
        <taxon>Alphaproteobacteria</taxon>
        <taxon>Hyphomicrobiales</taxon>
        <taxon>Nitrobacteraceae</taxon>
        <taxon>Bradyrhizobium</taxon>
    </lineage>
</organism>
<protein>
    <submittedName>
        <fullName evidence="2">Type IV secretion system protein VirB10</fullName>
    </submittedName>
</protein>
<evidence type="ECO:0000313" key="2">
    <source>
        <dbReference type="EMBL" id="OSJ37190.1"/>
    </source>
</evidence>
<comment type="caution">
    <text evidence="2">The sequence shown here is derived from an EMBL/GenBank/DDBJ whole genome shotgun (WGS) entry which is preliminary data.</text>
</comment>
<accession>A0A1Y2JY98</accession>